<reference evidence="3 4" key="1">
    <citation type="submission" date="2018-11" db="EMBL/GenBank/DDBJ databases">
        <authorList>
            <person name="Criscuolo A."/>
        </authorList>
    </citation>
    <scope>NUCLEOTIDE SEQUENCE [LARGE SCALE GENOMIC DNA]</scope>
    <source>
        <strain evidence="3">ACIP111625</strain>
    </source>
</reference>
<dbReference type="InterPro" id="IPR036005">
    <property type="entry name" value="Creatinase/aminopeptidase-like"/>
</dbReference>
<evidence type="ECO:0000259" key="1">
    <source>
        <dbReference type="Pfam" id="PF00557"/>
    </source>
</evidence>
<dbReference type="Pfam" id="PF00557">
    <property type="entry name" value="Peptidase_M24"/>
    <property type="match status" value="1"/>
</dbReference>
<dbReference type="InterPro" id="IPR000587">
    <property type="entry name" value="Creatinase_N"/>
</dbReference>
<protein>
    <submittedName>
        <fullName evidence="3">Creatinase</fullName>
        <ecNumber evidence="3">3.5.3.3</ecNumber>
    </submittedName>
</protein>
<dbReference type="InterPro" id="IPR050659">
    <property type="entry name" value="Peptidase_M24B"/>
</dbReference>
<dbReference type="EMBL" id="UXAW01000119">
    <property type="protein sequence ID" value="VDC33596.1"/>
    <property type="molecule type" value="Genomic_DNA"/>
</dbReference>
<dbReference type="PANTHER" id="PTHR46112:SF2">
    <property type="entry name" value="XAA-PRO AMINOPEPTIDASE P-RELATED"/>
    <property type="match status" value="1"/>
</dbReference>
<evidence type="ECO:0000313" key="4">
    <source>
        <dbReference type="Proteomes" id="UP000277498"/>
    </source>
</evidence>
<feature type="domain" description="Creatinase N-terminal" evidence="2">
    <location>
        <begin position="15"/>
        <end position="164"/>
    </location>
</feature>
<dbReference type="GO" id="GO:0016980">
    <property type="term" value="F:creatinase activity"/>
    <property type="evidence" value="ECO:0007669"/>
    <property type="project" value="UniProtKB-EC"/>
</dbReference>
<evidence type="ECO:0000259" key="2">
    <source>
        <dbReference type="Pfam" id="PF01321"/>
    </source>
</evidence>
<dbReference type="RefSeq" id="WP_124088588.1">
    <property type="nucleotide sequence ID" value="NZ_UXAW01000119.1"/>
</dbReference>
<sequence>MSALPKIPAAEFAARRAAARNLCKAAGLDALLVCARGGGTVDRYADVMYLANYYTSFPYTPDHPGEWSGRAHTFIVLPVEGRPRLIIDLPDDGSAQFDDGEVIYTDFVIEAVIQALKDSGLENARIGLCGEDVLPVRYWRQITGAMPAMTCEPADHILTGLRSVKSPAEVDMLRHASKIGSRMLDAMLVAAVPGATHGEILSAGMQLLLPERGILYNSFMASGRGGDEPTNSRSNFPTWASPEPLREGDWFRAGISGMLGGYVFDLSRSCPVGAPTNRQIDMFEAAISCVEAAVEATRPGALAGDLADAGLGKQRALGFGLDSVFSGMGHGIGLGWDAPWLTPGEPTELVPGMVLCLERTVSQDGYLGDFEETVLVTPDGFERLTDARTRYW</sequence>
<dbReference type="SUPFAM" id="SSF53092">
    <property type="entry name" value="Creatinase/prolidase N-terminal domain"/>
    <property type="match status" value="1"/>
</dbReference>
<dbReference type="OrthoDB" id="9761809at2"/>
<keyword evidence="4" id="KW-1185">Reference proteome</keyword>
<dbReference type="PANTHER" id="PTHR46112">
    <property type="entry name" value="AMINOPEPTIDASE"/>
    <property type="match status" value="1"/>
</dbReference>
<organism evidence="3 4">
    <name type="scientific">Pseudogemmobacter humi</name>
    <dbReference type="NCBI Taxonomy" id="2483812"/>
    <lineage>
        <taxon>Bacteria</taxon>
        <taxon>Pseudomonadati</taxon>
        <taxon>Pseudomonadota</taxon>
        <taxon>Alphaproteobacteria</taxon>
        <taxon>Rhodobacterales</taxon>
        <taxon>Paracoccaceae</taxon>
        <taxon>Pseudogemmobacter</taxon>
    </lineage>
</organism>
<dbReference type="Gene3D" id="3.90.230.10">
    <property type="entry name" value="Creatinase/methionine aminopeptidase superfamily"/>
    <property type="match status" value="1"/>
</dbReference>
<dbReference type="AlphaFoldDB" id="A0A3P5XPG8"/>
<keyword evidence="3" id="KW-0378">Hydrolase</keyword>
<accession>A0A3P5XPG8</accession>
<dbReference type="EC" id="3.5.3.3" evidence="3"/>
<dbReference type="Pfam" id="PF01321">
    <property type="entry name" value="Creatinase_N"/>
    <property type="match status" value="1"/>
</dbReference>
<dbReference type="Gene3D" id="3.40.350.10">
    <property type="entry name" value="Creatinase/prolidase N-terminal domain"/>
    <property type="match status" value="1"/>
</dbReference>
<evidence type="ECO:0000313" key="3">
    <source>
        <dbReference type="EMBL" id="VDC33596.1"/>
    </source>
</evidence>
<gene>
    <name evidence="3" type="ORF">XINFAN_03909</name>
</gene>
<dbReference type="InterPro" id="IPR029149">
    <property type="entry name" value="Creatin/AminoP/Spt16_N"/>
</dbReference>
<dbReference type="Proteomes" id="UP000277498">
    <property type="component" value="Unassembled WGS sequence"/>
</dbReference>
<dbReference type="SUPFAM" id="SSF55920">
    <property type="entry name" value="Creatinase/aminopeptidase"/>
    <property type="match status" value="1"/>
</dbReference>
<feature type="domain" description="Peptidase M24" evidence="1">
    <location>
        <begin position="172"/>
        <end position="377"/>
    </location>
</feature>
<proteinExistence type="predicted"/>
<dbReference type="CDD" id="cd01066">
    <property type="entry name" value="APP_MetAP"/>
    <property type="match status" value="1"/>
</dbReference>
<dbReference type="InterPro" id="IPR000994">
    <property type="entry name" value="Pept_M24"/>
</dbReference>
<name>A0A3P5XPG8_9RHOB</name>